<feature type="region of interest" description="Disordered" evidence="1">
    <location>
        <begin position="166"/>
        <end position="202"/>
    </location>
</feature>
<name>H3NKW9_9LACT</name>
<dbReference type="AlphaFoldDB" id="H3NKW9"/>
<dbReference type="OrthoDB" id="2136318at2"/>
<dbReference type="eggNOG" id="COG5403">
    <property type="taxonomic scope" value="Bacteria"/>
</dbReference>
<keyword evidence="3" id="KW-1185">Reference proteome</keyword>
<evidence type="ECO:0008006" key="4">
    <source>
        <dbReference type="Google" id="ProtNLM"/>
    </source>
</evidence>
<gene>
    <name evidence="2" type="ORF">HMPREF9708_01508</name>
</gene>
<feature type="compositionally biased region" description="Polar residues" evidence="1">
    <location>
        <begin position="186"/>
        <end position="202"/>
    </location>
</feature>
<proteinExistence type="predicted"/>
<dbReference type="EMBL" id="AGEG01000016">
    <property type="protein sequence ID" value="EHR36247.1"/>
    <property type="molecule type" value="Genomic_DNA"/>
</dbReference>
<dbReference type="STRING" id="883113.HMPREF9708_01508"/>
<evidence type="ECO:0000256" key="1">
    <source>
        <dbReference type="SAM" id="MobiDB-lite"/>
    </source>
</evidence>
<dbReference type="HOGENOM" id="CLU_1287218_0_0_9"/>
<dbReference type="RefSeq" id="WP_006309741.1">
    <property type="nucleotide sequence ID" value="NZ_JH601133.1"/>
</dbReference>
<dbReference type="InterPro" id="IPR009282">
    <property type="entry name" value="DUF937"/>
</dbReference>
<dbReference type="Proteomes" id="UP000006190">
    <property type="component" value="Unassembled WGS sequence"/>
</dbReference>
<dbReference type="Pfam" id="PF06078">
    <property type="entry name" value="DUF937"/>
    <property type="match status" value="1"/>
</dbReference>
<comment type="caution">
    <text evidence="2">The sequence shown here is derived from an EMBL/GenBank/DDBJ whole genome shotgun (WGS) entry which is preliminary data.</text>
</comment>
<accession>H3NKW9</accession>
<protein>
    <recommendedName>
        <fullName evidence="4">DUF937 domain-containing protein</fullName>
    </recommendedName>
</protein>
<organism evidence="2 3">
    <name type="scientific">Facklamia languida CCUG 37842</name>
    <dbReference type="NCBI Taxonomy" id="883113"/>
    <lineage>
        <taxon>Bacteria</taxon>
        <taxon>Bacillati</taxon>
        <taxon>Bacillota</taxon>
        <taxon>Bacilli</taxon>
        <taxon>Lactobacillales</taxon>
        <taxon>Aerococcaceae</taxon>
        <taxon>Facklamia</taxon>
    </lineage>
</organism>
<dbReference type="PATRIC" id="fig|883113.3.peg.1509"/>
<evidence type="ECO:0000313" key="3">
    <source>
        <dbReference type="Proteomes" id="UP000006190"/>
    </source>
</evidence>
<reference evidence="2 3" key="1">
    <citation type="submission" date="2012-01" db="EMBL/GenBank/DDBJ databases">
        <title>The Genome Sequence of Facklamia languida CCUG 37842.</title>
        <authorList>
            <consortium name="The Broad Institute Genome Sequencing Platform"/>
            <person name="Earl A."/>
            <person name="Ward D."/>
            <person name="Feldgarden M."/>
            <person name="Gevers D."/>
            <person name="Huys G."/>
            <person name="Young S.K."/>
            <person name="Zeng Q."/>
            <person name="Gargeya S."/>
            <person name="Fitzgerald M."/>
            <person name="Haas B."/>
            <person name="Abouelleil A."/>
            <person name="Alvarado L."/>
            <person name="Arachchi H.M."/>
            <person name="Berlin A."/>
            <person name="Chapman S.B."/>
            <person name="Gearin G."/>
            <person name="Goldberg J."/>
            <person name="Griggs A."/>
            <person name="Gujja S."/>
            <person name="Hansen M."/>
            <person name="Heiman D."/>
            <person name="Howarth C."/>
            <person name="Larimer J."/>
            <person name="Lui A."/>
            <person name="MacDonald P.J.P."/>
            <person name="McCowen C."/>
            <person name="Montmayeur A."/>
            <person name="Murphy C."/>
            <person name="Neiman D."/>
            <person name="Pearson M."/>
            <person name="Priest M."/>
            <person name="Roberts A."/>
            <person name="Saif S."/>
            <person name="Shea T."/>
            <person name="Sisk P."/>
            <person name="Stolte C."/>
            <person name="Sykes S."/>
            <person name="Wortman J."/>
            <person name="Nusbaum C."/>
            <person name="Birren B."/>
        </authorList>
    </citation>
    <scope>NUCLEOTIDE SEQUENCE [LARGE SCALE GENOMIC DNA]</scope>
    <source>
        <strain evidence="2 3">CCUG 37842</strain>
    </source>
</reference>
<evidence type="ECO:0000313" key="2">
    <source>
        <dbReference type="EMBL" id="EHR36247.1"/>
    </source>
</evidence>
<sequence length="214" mass="23653">MGLFDQFNPLDLLLNDNQEATGNLADKAGLDRADFGKIATMGLPLILSQINRNNQSQEGLESFNNALKQHEDVNNYQSFDELTRQVDTEDGDKILGHVFQDKDTLIERIANTLGLTPAAVKRALVVIAPLILKYLAERKSNQNLDREGVQRETQSTIDRMNDSLRQHGQESLGHGGPLDSLLEGLNQGSNPQNQANHKNSQGGLLGNILKNIFK</sequence>